<dbReference type="SUPFAM" id="SSF52540">
    <property type="entry name" value="P-loop containing nucleoside triphosphate hydrolases"/>
    <property type="match status" value="1"/>
</dbReference>
<dbReference type="OrthoDB" id="9786803at2"/>
<dbReference type="CDD" id="cd03116">
    <property type="entry name" value="MobB"/>
    <property type="match status" value="1"/>
</dbReference>
<dbReference type="PANTHER" id="PTHR40072:SF1">
    <property type="entry name" value="MOLYBDOPTERIN-GUANINE DINUCLEOTIDE BIOSYNTHESIS ADAPTER PROTEIN"/>
    <property type="match status" value="1"/>
</dbReference>
<evidence type="ECO:0000313" key="2">
    <source>
        <dbReference type="EMBL" id="CEO90418.1"/>
    </source>
</evidence>
<dbReference type="NCBIfam" id="TIGR00176">
    <property type="entry name" value="mobB"/>
    <property type="match status" value="1"/>
</dbReference>
<reference evidence="3" key="1">
    <citation type="submission" date="2015-01" db="EMBL/GenBank/DDBJ databases">
        <authorList>
            <person name="Manzoor Shahid"/>
            <person name="Zubair Saima"/>
        </authorList>
    </citation>
    <scope>NUCLEOTIDE SEQUENCE [LARGE SCALE GENOMIC DNA]</scope>
    <source>
        <strain evidence="3">Sp3</strain>
    </source>
</reference>
<sequence>MAPVIFIAGYSNTGKTTLVKKLIQSLKEKGYRVAAIKHAAHGYDLDVQGRDTWHYCQAGADQVVVVGPHSLTMHQLHKQEPPLRDVYKMIEDVDLILVEGFKREPGPKVEIVREGKLRLSLGDELIAVVSDDSLSESVQSVPCFATTAVPQLAEFLIKHLSL</sequence>
<feature type="domain" description="Molybdopterin-guanine dinucleotide biosynthesis protein B (MobB)" evidence="1">
    <location>
        <begin position="4"/>
        <end position="131"/>
    </location>
</feature>
<dbReference type="Pfam" id="PF03205">
    <property type="entry name" value="MobB"/>
    <property type="match status" value="1"/>
</dbReference>
<proteinExistence type="predicted"/>
<dbReference type="GO" id="GO:0006777">
    <property type="term" value="P:Mo-molybdopterin cofactor biosynthetic process"/>
    <property type="evidence" value="ECO:0007669"/>
    <property type="project" value="InterPro"/>
</dbReference>
<organism evidence="2 3">
    <name type="scientific">Syntrophaceticus schinkii</name>
    <dbReference type="NCBI Taxonomy" id="499207"/>
    <lineage>
        <taxon>Bacteria</taxon>
        <taxon>Bacillati</taxon>
        <taxon>Bacillota</taxon>
        <taxon>Clostridia</taxon>
        <taxon>Thermoanaerobacterales</taxon>
        <taxon>Thermoanaerobacterales Family III. Incertae Sedis</taxon>
        <taxon>Syntrophaceticus</taxon>
    </lineage>
</organism>
<dbReference type="Proteomes" id="UP000046155">
    <property type="component" value="Unassembled WGS sequence"/>
</dbReference>
<dbReference type="Gene3D" id="3.40.50.300">
    <property type="entry name" value="P-loop containing nucleotide triphosphate hydrolases"/>
    <property type="match status" value="1"/>
</dbReference>
<name>A0A0B7MQI0_9FIRM</name>
<dbReference type="EMBL" id="CDRZ01000288">
    <property type="protein sequence ID" value="CEO90418.1"/>
    <property type="molecule type" value="Genomic_DNA"/>
</dbReference>
<dbReference type="RefSeq" id="WP_044666180.1">
    <property type="nucleotide sequence ID" value="NZ_CDRZ01000288.1"/>
</dbReference>
<evidence type="ECO:0000313" key="3">
    <source>
        <dbReference type="Proteomes" id="UP000046155"/>
    </source>
</evidence>
<dbReference type="InterPro" id="IPR004435">
    <property type="entry name" value="MobB_dom"/>
</dbReference>
<evidence type="ECO:0000259" key="1">
    <source>
        <dbReference type="Pfam" id="PF03205"/>
    </source>
</evidence>
<dbReference type="InterPro" id="IPR027417">
    <property type="entry name" value="P-loop_NTPase"/>
</dbReference>
<accession>A0A0B7MQI0</accession>
<keyword evidence="3" id="KW-1185">Reference proteome</keyword>
<dbReference type="InterPro" id="IPR052539">
    <property type="entry name" value="MGD_biosynthesis_adapter"/>
</dbReference>
<dbReference type="GO" id="GO:0005525">
    <property type="term" value="F:GTP binding"/>
    <property type="evidence" value="ECO:0007669"/>
    <property type="project" value="InterPro"/>
</dbReference>
<gene>
    <name evidence="2" type="ORF">SSCH_870018</name>
</gene>
<dbReference type="AlphaFoldDB" id="A0A0B7MQI0"/>
<dbReference type="PANTHER" id="PTHR40072">
    <property type="entry name" value="MOLYBDOPTERIN-GUANINE DINUCLEOTIDE BIOSYNTHESIS ADAPTER PROTEIN-RELATED"/>
    <property type="match status" value="1"/>
</dbReference>
<protein>
    <submittedName>
        <fullName evidence="2">Molybdopterin-guanine dinucleotide biosynthesis protein B</fullName>
    </submittedName>
</protein>